<evidence type="ECO:0000313" key="2">
    <source>
        <dbReference type="Proteomes" id="UP000814033"/>
    </source>
</evidence>
<keyword evidence="2" id="KW-1185">Reference proteome</keyword>
<dbReference type="Proteomes" id="UP000814033">
    <property type="component" value="Unassembled WGS sequence"/>
</dbReference>
<sequence>MSLPFTPRSIIHAPTSFAHALLRSRRLKSVQPPIIPYDIQIQIIGWVYRYFQHGLVDFRTLRACSLVCKAWTGPSQRFLFRKTPTMFNPPFDRLLSVMRANPLLKTYVRKVSLSIYSDPELFTAKIPDFLSLLAVCPHVTVLHIFIDDDCDLSLLHGVVDGLRALNLRLPCLHVQGVLEAMAPFIRLWPDLQSLQFLYPDDAKFDPAVPPVPLKSLRRLRMPFHDDKMPYADCMLRGADFSGLRELHLLYSHAGRPHCLHALASLLASITILKVTGAPPPQHVLDRCAQLQTLIFSEWLDEALTLPRTLQHCMRCVRCKHCAW</sequence>
<reference evidence="1" key="1">
    <citation type="submission" date="2021-02" db="EMBL/GenBank/DDBJ databases">
        <authorList>
            <consortium name="DOE Joint Genome Institute"/>
            <person name="Ahrendt S."/>
            <person name="Looney B.P."/>
            <person name="Miyauchi S."/>
            <person name="Morin E."/>
            <person name="Drula E."/>
            <person name="Courty P.E."/>
            <person name="Chicoki N."/>
            <person name="Fauchery L."/>
            <person name="Kohler A."/>
            <person name="Kuo A."/>
            <person name="Labutti K."/>
            <person name="Pangilinan J."/>
            <person name="Lipzen A."/>
            <person name="Riley R."/>
            <person name="Andreopoulos W."/>
            <person name="He G."/>
            <person name="Johnson J."/>
            <person name="Barry K.W."/>
            <person name="Grigoriev I.V."/>
            <person name="Nagy L."/>
            <person name="Hibbett D."/>
            <person name="Henrissat B."/>
            <person name="Matheny P.B."/>
            <person name="Labbe J."/>
            <person name="Martin F."/>
        </authorList>
    </citation>
    <scope>NUCLEOTIDE SEQUENCE</scope>
    <source>
        <strain evidence="1">FP105234-sp</strain>
    </source>
</reference>
<accession>A0ACB8RPK7</accession>
<name>A0ACB8RPK7_9AGAM</name>
<gene>
    <name evidence="1" type="ORF">FA95DRAFT_1607608</name>
</gene>
<dbReference type="EMBL" id="MU275948">
    <property type="protein sequence ID" value="KAI0045571.1"/>
    <property type="molecule type" value="Genomic_DNA"/>
</dbReference>
<comment type="caution">
    <text evidence="1">The sequence shown here is derived from an EMBL/GenBank/DDBJ whole genome shotgun (WGS) entry which is preliminary data.</text>
</comment>
<proteinExistence type="predicted"/>
<evidence type="ECO:0000313" key="1">
    <source>
        <dbReference type="EMBL" id="KAI0045571.1"/>
    </source>
</evidence>
<organism evidence="1 2">
    <name type="scientific">Auriscalpium vulgare</name>
    <dbReference type="NCBI Taxonomy" id="40419"/>
    <lineage>
        <taxon>Eukaryota</taxon>
        <taxon>Fungi</taxon>
        <taxon>Dikarya</taxon>
        <taxon>Basidiomycota</taxon>
        <taxon>Agaricomycotina</taxon>
        <taxon>Agaricomycetes</taxon>
        <taxon>Russulales</taxon>
        <taxon>Auriscalpiaceae</taxon>
        <taxon>Auriscalpium</taxon>
    </lineage>
</organism>
<reference evidence="1" key="2">
    <citation type="journal article" date="2022" name="New Phytol.">
        <title>Evolutionary transition to the ectomycorrhizal habit in the genomes of a hyperdiverse lineage of mushroom-forming fungi.</title>
        <authorList>
            <person name="Looney B."/>
            <person name="Miyauchi S."/>
            <person name="Morin E."/>
            <person name="Drula E."/>
            <person name="Courty P.E."/>
            <person name="Kohler A."/>
            <person name="Kuo A."/>
            <person name="LaButti K."/>
            <person name="Pangilinan J."/>
            <person name="Lipzen A."/>
            <person name="Riley R."/>
            <person name="Andreopoulos W."/>
            <person name="He G."/>
            <person name="Johnson J."/>
            <person name="Nolan M."/>
            <person name="Tritt A."/>
            <person name="Barry K.W."/>
            <person name="Grigoriev I.V."/>
            <person name="Nagy L.G."/>
            <person name="Hibbett D."/>
            <person name="Henrissat B."/>
            <person name="Matheny P.B."/>
            <person name="Labbe J."/>
            <person name="Martin F.M."/>
        </authorList>
    </citation>
    <scope>NUCLEOTIDE SEQUENCE</scope>
    <source>
        <strain evidence="1">FP105234-sp</strain>
    </source>
</reference>
<protein>
    <submittedName>
        <fullName evidence="1">Uncharacterized protein</fullName>
    </submittedName>
</protein>